<accession>A0ABZ2K3E8</accession>
<protein>
    <submittedName>
        <fullName evidence="1">Uncharacterized protein</fullName>
    </submittedName>
</protein>
<proteinExistence type="predicted"/>
<sequence>MTRRLVVLALAWLVLAMLGCGGAPPAPPVPPLPPLHLQPTSDLAPAAGLAWLVDARPRELLADPQMAAAMRELFPDAKFETFARRHGGIDVRELDELTVAGYANTTLFLGHGMVDPTRIEGAFGARAKVEGRGIDRKSSDPLGNIVRTWGTVNGERQQLAIFGREAIGVEVGRFGPLRAAEYFAQERLKKASPALRATPLDRAAEILSMSSSAKPPFSAYAPGPFTGQYEEALGGLFRAATAAAVSVRVVAGSPEGARLAVRFALLGSFQDDGPKVTQRFAAAIHVLSESSLGRLCGLNAPIAGPTVRAEPDGLVADMTISANTLFRGLHAATGASVDELMRH</sequence>
<evidence type="ECO:0000313" key="1">
    <source>
        <dbReference type="EMBL" id="WXA91883.1"/>
    </source>
</evidence>
<dbReference type="RefSeq" id="WP_394842500.1">
    <property type="nucleotide sequence ID" value="NZ_CP089982.1"/>
</dbReference>
<dbReference type="Proteomes" id="UP001379533">
    <property type="component" value="Chromosome"/>
</dbReference>
<name>A0ABZ2K3E8_9BACT</name>
<gene>
    <name evidence="1" type="ORF">LZC95_36205</name>
</gene>
<evidence type="ECO:0000313" key="2">
    <source>
        <dbReference type="Proteomes" id="UP001379533"/>
    </source>
</evidence>
<reference evidence="1 2" key="1">
    <citation type="submission" date="2021-12" db="EMBL/GenBank/DDBJ databases">
        <title>Discovery of the Pendulisporaceae a myxobacterial family with distinct sporulation behavior and unique specialized metabolism.</title>
        <authorList>
            <person name="Garcia R."/>
            <person name="Popoff A."/>
            <person name="Bader C.D."/>
            <person name="Loehr J."/>
            <person name="Walesch S."/>
            <person name="Walt C."/>
            <person name="Boldt J."/>
            <person name="Bunk B."/>
            <person name="Haeckl F.J.F.P.J."/>
            <person name="Gunesch A.P."/>
            <person name="Birkelbach J."/>
            <person name="Nuebel U."/>
            <person name="Pietschmann T."/>
            <person name="Bach T."/>
            <person name="Mueller R."/>
        </authorList>
    </citation>
    <scope>NUCLEOTIDE SEQUENCE [LARGE SCALE GENOMIC DNA]</scope>
    <source>
        <strain evidence="1 2">MSr12523</strain>
    </source>
</reference>
<dbReference type="EMBL" id="CP089982">
    <property type="protein sequence ID" value="WXA91883.1"/>
    <property type="molecule type" value="Genomic_DNA"/>
</dbReference>
<organism evidence="1 2">
    <name type="scientific">Pendulispora brunnea</name>
    <dbReference type="NCBI Taxonomy" id="2905690"/>
    <lineage>
        <taxon>Bacteria</taxon>
        <taxon>Pseudomonadati</taxon>
        <taxon>Myxococcota</taxon>
        <taxon>Myxococcia</taxon>
        <taxon>Myxococcales</taxon>
        <taxon>Sorangiineae</taxon>
        <taxon>Pendulisporaceae</taxon>
        <taxon>Pendulispora</taxon>
    </lineage>
</organism>
<keyword evidence="2" id="KW-1185">Reference proteome</keyword>
<dbReference type="PROSITE" id="PS51257">
    <property type="entry name" value="PROKAR_LIPOPROTEIN"/>
    <property type="match status" value="1"/>
</dbReference>